<accession>A0ACC3BLR1</accession>
<evidence type="ECO:0000313" key="1">
    <source>
        <dbReference type="EMBL" id="KAK1858411.1"/>
    </source>
</evidence>
<protein>
    <submittedName>
        <fullName evidence="1">Uncharacterized protein</fullName>
    </submittedName>
</protein>
<keyword evidence="2" id="KW-1185">Reference proteome</keyword>
<organism evidence="1 2">
    <name type="scientific">Pyropia yezoensis</name>
    <name type="common">Susabi-nori</name>
    <name type="synonym">Porphyra yezoensis</name>
    <dbReference type="NCBI Taxonomy" id="2788"/>
    <lineage>
        <taxon>Eukaryota</taxon>
        <taxon>Rhodophyta</taxon>
        <taxon>Bangiophyceae</taxon>
        <taxon>Bangiales</taxon>
        <taxon>Bangiaceae</taxon>
        <taxon>Pyropia</taxon>
    </lineage>
</organism>
<comment type="caution">
    <text evidence="1">The sequence shown here is derived from an EMBL/GenBank/DDBJ whole genome shotgun (WGS) entry which is preliminary data.</text>
</comment>
<sequence>MNCIQAGTFFMTPTTLLPVLAGDLGLTVGQAMLPLAAGKLAYVALLVPGGVLVDAIGPRAGVMGGIAGLAVITAAYAVAVHGLWAMGAAHVALATFSSVSGVPVYSLFIAGWFGGGGGMGLAMGLVLAGYSLAGTAVPALIGPIAGRWGWRAGMAVVSAVLTTVGLPLTYFFLLDKDDDDEEEQERAYADPGGVPSPVATLGDAESAVGSANPPSVMLPPSIGMPPSAGAPATAESLLSLGLSAAPRMPTIAESATAAAAAPGAGAEEGATEAAPPPSPPPPAAAPAQPPLLSPSEAAMAAAAAAAAASARRRTFFGFAASYALMQYTFGSVGENLLFFLTIDRGMPLSVASLYFSSLNGCAFLAKLAGGHLGDRFNRFRIAAGASLLTAIGVSLLFASGSWATGPAGEEALWLGPLRLPALTASPWVVLAFTIVFGLGYGATFNCLYSLGPVVFGRRDLGRVQSALFGCGLLGNATGAVVTGTLRTSTSSYDLPFLLAATACALNVIAFSLDATLAALLDGAYGKVDVEAASGVGRVAVTMDRYGTDWGVVAAGWQAHVAGDTQAVAAFSSAAAAVKAAYKDGLNDQHIPAFVLVDPDGRPVGRMADGDAVVL</sequence>
<proteinExistence type="predicted"/>
<dbReference type="EMBL" id="CM020618">
    <property type="protein sequence ID" value="KAK1858411.1"/>
    <property type="molecule type" value="Genomic_DNA"/>
</dbReference>
<dbReference type="Proteomes" id="UP000798662">
    <property type="component" value="Chromosome 1"/>
</dbReference>
<reference evidence="1" key="1">
    <citation type="submission" date="2019-11" db="EMBL/GenBank/DDBJ databases">
        <title>Nori genome reveals adaptations in red seaweeds to the harsh intertidal environment.</title>
        <authorList>
            <person name="Wang D."/>
            <person name="Mao Y."/>
        </authorList>
    </citation>
    <scope>NUCLEOTIDE SEQUENCE</scope>
    <source>
        <tissue evidence="1">Gametophyte</tissue>
    </source>
</reference>
<evidence type="ECO:0000313" key="2">
    <source>
        <dbReference type="Proteomes" id="UP000798662"/>
    </source>
</evidence>
<name>A0ACC3BLR1_PYRYE</name>
<gene>
    <name evidence="1" type="ORF">I4F81_001016</name>
</gene>